<sequence length="81" mass="9233">MRRSVLRFVAWTIAPHQEPDAEPITHAMQCAACGEKSLPFEEEVEPAQLWALKHAGRTRHDAYREIITRPWRAVPAEGASR</sequence>
<feature type="domain" description="DUF7848" evidence="1">
    <location>
        <begin position="1"/>
        <end position="77"/>
    </location>
</feature>
<organism evidence="2 3">
    <name type="scientific">Actinacidiphila oryziradicis</name>
    <dbReference type="NCBI Taxonomy" id="2571141"/>
    <lineage>
        <taxon>Bacteria</taxon>
        <taxon>Bacillati</taxon>
        <taxon>Actinomycetota</taxon>
        <taxon>Actinomycetes</taxon>
        <taxon>Kitasatosporales</taxon>
        <taxon>Streptomycetaceae</taxon>
        <taxon>Actinacidiphila</taxon>
    </lineage>
</organism>
<reference evidence="2 3" key="1">
    <citation type="submission" date="2019-04" db="EMBL/GenBank/DDBJ databases">
        <title>Streptomyces oryziradicis sp. nov., a novel actinomycete isolated from rhizosphere soil of rice (Oryza sativa L.).</title>
        <authorList>
            <person name="Li C."/>
        </authorList>
    </citation>
    <scope>NUCLEOTIDE SEQUENCE [LARGE SCALE GENOMIC DNA]</scope>
    <source>
        <strain evidence="2 3">NEAU-C40</strain>
    </source>
</reference>
<dbReference type="Pfam" id="PF25232">
    <property type="entry name" value="DUF7848"/>
    <property type="match status" value="1"/>
</dbReference>
<dbReference type="AlphaFoldDB" id="A0A4U0S1L9"/>
<gene>
    <name evidence="2" type="ORF">FCI23_53730</name>
</gene>
<keyword evidence="3" id="KW-1185">Reference proteome</keyword>
<dbReference type="RefSeq" id="WP_136731476.1">
    <property type="nucleotide sequence ID" value="NZ_SUMC01000223.1"/>
</dbReference>
<dbReference type="InterPro" id="IPR057170">
    <property type="entry name" value="DUF7848"/>
</dbReference>
<name>A0A4U0S1L9_9ACTN</name>
<accession>A0A4U0S1L9</accession>
<comment type="caution">
    <text evidence="2">The sequence shown here is derived from an EMBL/GenBank/DDBJ whole genome shotgun (WGS) entry which is preliminary data.</text>
</comment>
<protein>
    <recommendedName>
        <fullName evidence="1">DUF7848 domain-containing protein</fullName>
    </recommendedName>
</protein>
<dbReference type="Proteomes" id="UP000305778">
    <property type="component" value="Unassembled WGS sequence"/>
</dbReference>
<evidence type="ECO:0000259" key="1">
    <source>
        <dbReference type="Pfam" id="PF25232"/>
    </source>
</evidence>
<evidence type="ECO:0000313" key="3">
    <source>
        <dbReference type="Proteomes" id="UP000305778"/>
    </source>
</evidence>
<proteinExistence type="predicted"/>
<evidence type="ECO:0000313" key="2">
    <source>
        <dbReference type="EMBL" id="TJZ94434.1"/>
    </source>
</evidence>
<dbReference type="OrthoDB" id="4236662at2"/>
<dbReference type="EMBL" id="SUMC01000223">
    <property type="protein sequence ID" value="TJZ94434.1"/>
    <property type="molecule type" value="Genomic_DNA"/>
</dbReference>